<protein>
    <submittedName>
        <fullName evidence="2">ATP-dependent RNA helicase</fullName>
    </submittedName>
</protein>
<name>A0AC34G2G7_9BILA</name>
<proteinExistence type="predicted"/>
<dbReference type="WBParaSite" id="ES5_v2.g23672.t1">
    <property type="protein sequence ID" value="ES5_v2.g23672.t1"/>
    <property type="gene ID" value="ES5_v2.g23672"/>
</dbReference>
<accession>A0AC34G2G7</accession>
<evidence type="ECO:0000313" key="1">
    <source>
        <dbReference type="Proteomes" id="UP000887579"/>
    </source>
</evidence>
<reference evidence="2" key="1">
    <citation type="submission" date="2022-11" db="UniProtKB">
        <authorList>
            <consortium name="WormBaseParasite"/>
        </authorList>
    </citation>
    <scope>IDENTIFICATION</scope>
</reference>
<dbReference type="Proteomes" id="UP000887579">
    <property type="component" value="Unplaced"/>
</dbReference>
<organism evidence="1 2">
    <name type="scientific">Panagrolaimus sp. ES5</name>
    <dbReference type="NCBI Taxonomy" id="591445"/>
    <lineage>
        <taxon>Eukaryota</taxon>
        <taxon>Metazoa</taxon>
        <taxon>Ecdysozoa</taxon>
        <taxon>Nematoda</taxon>
        <taxon>Chromadorea</taxon>
        <taxon>Rhabditida</taxon>
        <taxon>Tylenchina</taxon>
        <taxon>Panagrolaimomorpha</taxon>
        <taxon>Panagrolaimoidea</taxon>
        <taxon>Panagrolaimidae</taxon>
        <taxon>Panagrolaimus</taxon>
    </lineage>
</organism>
<sequence length="95" mass="11239">MDVDFVINYDLPLNYFDYVHRCGRTGRNQKSGTAVTFVDLKNEEDYSKKVLQQIITNTKSPIPIFLHDFVENVKKLNEAEIQMRPNFNEQQENKR</sequence>
<evidence type="ECO:0000313" key="2">
    <source>
        <dbReference type="WBParaSite" id="ES5_v2.g23672.t1"/>
    </source>
</evidence>